<keyword evidence="8 12" id="KW-0547">Nucleotide-binding</keyword>
<dbReference type="GO" id="GO:0005524">
    <property type="term" value="F:ATP binding"/>
    <property type="evidence" value="ECO:0007669"/>
    <property type="project" value="UniProtKB-KW"/>
</dbReference>
<evidence type="ECO:0000256" key="14">
    <source>
        <dbReference type="PIRSR" id="PIRSR000724-2"/>
    </source>
</evidence>
<evidence type="ECO:0000256" key="6">
    <source>
        <dbReference type="ARBA" id="ARBA00016471"/>
    </source>
</evidence>
<comment type="subunit">
    <text evidence="4 12">Monomer.</text>
</comment>
<evidence type="ECO:0000256" key="4">
    <source>
        <dbReference type="ARBA" id="ARBA00011245"/>
    </source>
</evidence>
<dbReference type="GO" id="GO:0004618">
    <property type="term" value="F:phosphoglycerate kinase activity"/>
    <property type="evidence" value="ECO:0007669"/>
    <property type="project" value="UniProtKB-UniRule"/>
</dbReference>
<evidence type="ECO:0000256" key="13">
    <source>
        <dbReference type="PIRSR" id="PIRSR000724-1"/>
    </source>
</evidence>
<keyword evidence="17" id="KW-1185">Reference proteome</keyword>
<keyword evidence="9 12" id="KW-0418">Kinase</keyword>
<keyword evidence="7 12" id="KW-0808">Transferase</keyword>
<organism evidence="16 17">
    <name type="scientific">Candidatus Cryosericum terrychapinii</name>
    <dbReference type="NCBI Taxonomy" id="2290919"/>
    <lineage>
        <taxon>Bacteria</taxon>
        <taxon>Pseudomonadati</taxon>
        <taxon>Caldisericota/Cryosericota group</taxon>
        <taxon>Candidatus Cryosericota</taxon>
        <taxon>Candidatus Cryosericia</taxon>
        <taxon>Candidatus Cryosericales</taxon>
        <taxon>Candidatus Cryosericaceae</taxon>
        <taxon>Candidatus Cryosericum</taxon>
    </lineage>
</organism>
<evidence type="ECO:0000256" key="3">
    <source>
        <dbReference type="ARBA" id="ARBA00008982"/>
    </source>
</evidence>
<dbReference type="AlphaFoldDB" id="A0A398CUP9"/>
<keyword evidence="12" id="KW-0963">Cytoplasm</keyword>
<feature type="binding site" evidence="12">
    <location>
        <position position="152"/>
    </location>
    <ligand>
        <name>substrate</name>
    </ligand>
</feature>
<dbReference type="Gene3D" id="3.40.50.1260">
    <property type="entry name" value="Phosphoglycerate kinase, N-terminal domain"/>
    <property type="match status" value="2"/>
</dbReference>
<comment type="caution">
    <text evidence="16">The sequence shown here is derived from an EMBL/GenBank/DDBJ whole genome shotgun (WGS) entry which is preliminary data.</text>
</comment>
<dbReference type="GO" id="GO:0006096">
    <property type="term" value="P:glycolytic process"/>
    <property type="evidence" value="ECO:0007669"/>
    <property type="project" value="UniProtKB-UniRule"/>
</dbReference>
<dbReference type="GO" id="GO:0005829">
    <property type="term" value="C:cytosol"/>
    <property type="evidence" value="ECO:0007669"/>
    <property type="project" value="UniProtKB-ARBA"/>
</dbReference>
<feature type="binding site" evidence="12">
    <location>
        <position position="37"/>
    </location>
    <ligand>
        <name>substrate</name>
    </ligand>
</feature>
<dbReference type="Pfam" id="PF00162">
    <property type="entry name" value="PGK"/>
    <property type="match status" value="1"/>
</dbReference>
<evidence type="ECO:0000256" key="8">
    <source>
        <dbReference type="ARBA" id="ARBA00022741"/>
    </source>
</evidence>
<comment type="subcellular location">
    <subcellularLocation>
        <location evidence="12">Cytoplasm</location>
    </subcellularLocation>
</comment>
<feature type="binding site" evidence="13">
    <location>
        <position position="152"/>
    </location>
    <ligand>
        <name>(2R)-3-phosphoglycerate</name>
        <dbReference type="ChEBI" id="CHEBI:58272"/>
    </ligand>
</feature>
<dbReference type="InterPro" id="IPR001576">
    <property type="entry name" value="Phosphoglycerate_kinase"/>
</dbReference>
<keyword evidence="10 12" id="KW-0067">ATP-binding</keyword>
<dbReference type="Proteomes" id="UP000266328">
    <property type="component" value="Unassembled WGS sequence"/>
</dbReference>
<evidence type="ECO:0000256" key="12">
    <source>
        <dbReference type="HAMAP-Rule" id="MF_00145"/>
    </source>
</evidence>
<feature type="binding site" evidence="13">
    <location>
        <position position="119"/>
    </location>
    <ligand>
        <name>(2R)-3-phosphoglycerate</name>
        <dbReference type="ChEBI" id="CHEBI:58272"/>
    </ligand>
</feature>
<evidence type="ECO:0000313" key="17">
    <source>
        <dbReference type="Proteomes" id="UP000266328"/>
    </source>
</evidence>
<dbReference type="RefSeq" id="WP_119088836.1">
    <property type="nucleotide sequence ID" value="NZ_QXIS01000014.1"/>
</dbReference>
<comment type="similarity">
    <text evidence="3 12 15">Belongs to the phosphoglycerate kinase family.</text>
</comment>
<dbReference type="PROSITE" id="PS00111">
    <property type="entry name" value="PGLYCERATE_KINASE"/>
    <property type="match status" value="1"/>
</dbReference>
<dbReference type="PANTHER" id="PTHR11406:SF23">
    <property type="entry name" value="PHOSPHOGLYCERATE KINASE 1, CHLOROPLASTIC-RELATED"/>
    <property type="match status" value="1"/>
</dbReference>
<dbReference type="PANTHER" id="PTHR11406">
    <property type="entry name" value="PHOSPHOGLYCERATE KINASE"/>
    <property type="match status" value="1"/>
</dbReference>
<comment type="catalytic activity">
    <reaction evidence="1 12 15">
        <text>(2R)-3-phosphoglycerate + ATP = (2R)-3-phospho-glyceroyl phosphate + ADP</text>
        <dbReference type="Rhea" id="RHEA:14801"/>
        <dbReference type="ChEBI" id="CHEBI:30616"/>
        <dbReference type="ChEBI" id="CHEBI:57604"/>
        <dbReference type="ChEBI" id="CHEBI:58272"/>
        <dbReference type="ChEBI" id="CHEBI:456216"/>
        <dbReference type="EC" id="2.7.2.3"/>
    </reaction>
</comment>
<feature type="binding site" evidence="13">
    <location>
        <position position="37"/>
    </location>
    <ligand>
        <name>(2R)-3-phosphoglycerate</name>
        <dbReference type="ChEBI" id="CHEBI:58272"/>
    </ligand>
</feature>
<dbReference type="UniPathway" id="UPA00109">
    <property type="reaction ID" value="UER00185"/>
</dbReference>
<evidence type="ECO:0000256" key="9">
    <source>
        <dbReference type="ARBA" id="ARBA00022777"/>
    </source>
</evidence>
<feature type="binding site" evidence="12 13">
    <location>
        <begin position="60"/>
        <end position="63"/>
    </location>
    <ligand>
        <name>substrate</name>
    </ligand>
</feature>
<dbReference type="PIRSF" id="PIRSF000724">
    <property type="entry name" value="Pgk"/>
    <property type="match status" value="1"/>
</dbReference>
<dbReference type="SUPFAM" id="SSF53748">
    <property type="entry name" value="Phosphoglycerate kinase"/>
    <property type="match status" value="1"/>
</dbReference>
<dbReference type="EC" id="2.7.2.3" evidence="5 12"/>
<evidence type="ECO:0000256" key="2">
    <source>
        <dbReference type="ARBA" id="ARBA00004838"/>
    </source>
</evidence>
<proteinExistence type="inferred from homology"/>
<dbReference type="HAMAP" id="MF_00145">
    <property type="entry name" value="Phosphoglyc_kinase"/>
    <property type="match status" value="1"/>
</dbReference>
<feature type="binding site" evidence="12 14">
    <location>
        <position position="324"/>
    </location>
    <ligand>
        <name>ATP</name>
        <dbReference type="ChEBI" id="CHEBI:30616"/>
    </ligand>
</feature>
<dbReference type="PRINTS" id="PR00477">
    <property type="entry name" value="PHGLYCKINASE"/>
</dbReference>
<feature type="binding site" evidence="12">
    <location>
        <position position="293"/>
    </location>
    <ligand>
        <name>ATP</name>
        <dbReference type="ChEBI" id="CHEBI:30616"/>
    </ligand>
</feature>
<feature type="binding site" evidence="12 13">
    <location>
        <begin position="21"/>
        <end position="23"/>
    </location>
    <ligand>
        <name>substrate</name>
    </ligand>
</feature>
<evidence type="ECO:0000256" key="15">
    <source>
        <dbReference type="RuleBase" id="RU000532"/>
    </source>
</evidence>
<gene>
    <name evidence="12" type="primary">pgk</name>
    <name evidence="16" type="ORF">SMC7_02680</name>
</gene>
<sequence>MAKRSIKDLDVQNKRVLLRVDYNVPMSKDGAITDDKRIVETLPTIRYLLDKNAIIILVTHMGRPNGKVVESLRLDKIAQRLSALLGKPVNKLNSVVGPDVTEVVANAKPGDVIMLENVRFLKEEQNGSEELAKKLAALADVYVDDAFATAHRPDTSVAGVPQFLPSAAGFLLEKEIRVLETVTTSAKKPFIAILGGAKVSDKIGLIKNLLTKTDTILIGGGMAFTFLKAMGYAIGFSLVEEDYLKVADEIIEAAKTKGTRLLLPVDVIVTNEIKAGSSHHIVDIEDIPADQIGVDIGPKTVQAFAAEIAKANTIIWNGPMGVIEIAEFAEGTKSLARIIAAKSGALTVAGGGETASVIDALNLQNDFKHVSTGGGAFLEYLEGKQLPGIEAIDSVD</sequence>
<accession>A0A398CUP9</accession>
<dbReference type="OrthoDB" id="9808460at2"/>
<dbReference type="GO" id="GO:0006094">
    <property type="term" value="P:gluconeogenesis"/>
    <property type="evidence" value="ECO:0007669"/>
    <property type="project" value="TreeGrafter"/>
</dbReference>
<dbReference type="FunFam" id="3.40.50.1260:FF:000006">
    <property type="entry name" value="Phosphoglycerate kinase"/>
    <property type="match status" value="1"/>
</dbReference>
<dbReference type="GO" id="GO:0043531">
    <property type="term" value="F:ADP binding"/>
    <property type="evidence" value="ECO:0007669"/>
    <property type="project" value="TreeGrafter"/>
</dbReference>
<name>A0A398CUP9_9BACT</name>
<dbReference type="FunFam" id="3.40.50.1260:FF:000003">
    <property type="entry name" value="Phosphoglycerate kinase"/>
    <property type="match status" value="1"/>
</dbReference>
<evidence type="ECO:0000256" key="1">
    <source>
        <dbReference type="ARBA" id="ARBA00000642"/>
    </source>
</evidence>
<dbReference type="InterPro" id="IPR015824">
    <property type="entry name" value="Phosphoglycerate_kinase_N"/>
</dbReference>
<comment type="pathway">
    <text evidence="2 12">Carbohydrate degradation; glycolysis; pyruvate from D-glyceraldehyde 3-phosphate: step 2/5.</text>
</comment>
<reference evidence="16 17" key="1">
    <citation type="submission" date="2018-09" db="EMBL/GenBank/DDBJ databases">
        <title>Discovery and Ecogenomic Context for Candidatus Cryosericales, a Global Caldiserica Order Active in Thawing Permafrost.</title>
        <authorList>
            <person name="Martinez M.A."/>
            <person name="Woodcroft B.J."/>
            <person name="Ignacio Espinoza J.C."/>
            <person name="Zayed A."/>
            <person name="Singleton C.M."/>
            <person name="Boyd J."/>
            <person name="Li Y.-F."/>
            <person name="Purvine S."/>
            <person name="Maughan H."/>
            <person name="Hodgkins S.B."/>
            <person name="Anderson D."/>
            <person name="Sederholm M."/>
            <person name="Temperton B."/>
            <person name="Saleska S.R."/>
            <person name="Tyson G.W."/>
            <person name="Rich V.I."/>
        </authorList>
    </citation>
    <scope>NUCLEOTIDE SEQUENCE [LARGE SCALE GENOMIC DNA]</scope>
    <source>
        <strain evidence="16 17">SMC7</strain>
    </source>
</reference>
<feature type="binding site" evidence="12">
    <location>
        <position position="119"/>
    </location>
    <ligand>
        <name>substrate</name>
    </ligand>
</feature>
<protein>
    <recommendedName>
        <fullName evidence="6 12">Phosphoglycerate kinase</fullName>
        <ecNumber evidence="5 12">2.7.2.3</ecNumber>
    </recommendedName>
</protein>
<evidence type="ECO:0000256" key="11">
    <source>
        <dbReference type="ARBA" id="ARBA00023152"/>
    </source>
</evidence>
<dbReference type="InterPro" id="IPR036043">
    <property type="entry name" value="Phosphoglycerate_kinase_sf"/>
</dbReference>
<dbReference type="InterPro" id="IPR015911">
    <property type="entry name" value="Phosphoglycerate_kinase_CS"/>
</dbReference>
<dbReference type="EMBL" id="QXIS01000014">
    <property type="protein sequence ID" value="RIE06392.1"/>
    <property type="molecule type" value="Genomic_DNA"/>
</dbReference>
<feature type="binding site" evidence="12 14">
    <location>
        <position position="202"/>
    </location>
    <ligand>
        <name>ATP</name>
        <dbReference type="ChEBI" id="CHEBI:30616"/>
    </ligand>
</feature>
<evidence type="ECO:0000256" key="10">
    <source>
        <dbReference type="ARBA" id="ARBA00022840"/>
    </source>
</evidence>
<keyword evidence="11 12" id="KW-0324">Glycolysis</keyword>
<evidence type="ECO:0000313" key="16">
    <source>
        <dbReference type="EMBL" id="RIE06392.1"/>
    </source>
</evidence>
<evidence type="ECO:0000256" key="7">
    <source>
        <dbReference type="ARBA" id="ARBA00022679"/>
    </source>
</evidence>
<feature type="binding site" evidence="12">
    <location>
        <begin position="351"/>
        <end position="354"/>
    </location>
    <ligand>
        <name>ATP</name>
        <dbReference type="ChEBI" id="CHEBI:30616"/>
    </ligand>
</feature>
<evidence type="ECO:0000256" key="5">
    <source>
        <dbReference type="ARBA" id="ARBA00013061"/>
    </source>
</evidence>